<dbReference type="AlphaFoldDB" id="A0AAU9DN29"/>
<comment type="subcellular location">
    <subcellularLocation>
        <location evidence="11">Cytoplasm</location>
    </subcellularLocation>
</comment>
<evidence type="ECO:0000259" key="13">
    <source>
        <dbReference type="PROSITE" id="PS50880"/>
    </source>
</evidence>
<dbReference type="GO" id="GO:0043822">
    <property type="term" value="F:ribonuclease M5 activity"/>
    <property type="evidence" value="ECO:0007669"/>
    <property type="project" value="UniProtKB-UniRule"/>
</dbReference>
<dbReference type="Pfam" id="PF01751">
    <property type="entry name" value="Toprim"/>
    <property type="match status" value="1"/>
</dbReference>
<dbReference type="InterPro" id="IPR034141">
    <property type="entry name" value="TOPRIM_RNase_M5-like"/>
</dbReference>
<keyword evidence="6 11" id="KW-0699">rRNA-binding</keyword>
<dbReference type="NCBIfam" id="TIGR00334">
    <property type="entry name" value="5S_RNA_mat_M5"/>
    <property type="match status" value="1"/>
</dbReference>
<comment type="catalytic activity">
    <reaction evidence="11">
        <text>Endonucleolytic cleavage of RNA, removing 21 and 42 nucleotides, respectively, from the 5'- and 3'-termini of a 5S-rRNA precursor.</text>
        <dbReference type="EC" id="3.1.26.8"/>
    </reaction>
</comment>
<dbReference type="GO" id="GO:0046872">
    <property type="term" value="F:metal ion binding"/>
    <property type="evidence" value="ECO:0007669"/>
    <property type="project" value="UniProtKB-KW"/>
</dbReference>
<dbReference type="InterPro" id="IPR025156">
    <property type="entry name" value="RNase_M5_C"/>
</dbReference>
<comment type="similarity">
    <text evidence="11">Belongs to the ribonuclease M5 family.</text>
</comment>
<keyword evidence="7 11" id="KW-0255">Endonuclease</keyword>
<evidence type="ECO:0000256" key="11">
    <source>
        <dbReference type="HAMAP-Rule" id="MF_01469"/>
    </source>
</evidence>
<dbReference type="HAMAP" id="MF_01469">
    <property type="entry name" value="RNase_M5"/>
    <property type="match status" value="1"/>
</dbReference>
<evidence type="ECO:0000256" key="8">
    <source>
        <dbReference type="ARBA" id="ARBA00022801"/>
    </source>
</evidence>
<dbReference type="PANTHER" id="PTHR39156:SF2">
    <property type="entry name" value="DNA PRIMASE (BACTERIAL TYPE) AND SMALL PRIMASE-LIKE PROTEINS"/>
    <property type="match status" value="1"/>
</dbReference>
<keyword evidence="9" id="KW-0460">Magnesium</keyword>
<comment type="function">
    <text evidence="11">Required for correct processing of both the 5' and 3' ends of 5S rRNA precursor. Cleaves both sides of a double-stranded region yielding mature 5S rRNA in one step.</text>
</comment>
<keyword evidence="10 11" id="KW-0694">RNA-binding</keyword>
<proteinExistence type="inferred from homology"/>
<evidence type="ECO:0000256" key="5">
    <source>
        <dbReference type="ARBA" id="ARBA00022723"/>
    </source>
</evidence>
<keyword evidence="1 11" id="KW-0963">Cytoplasm</keyword>
<reference evidence="14 15" key="1">
    <citation type="journal article" date="2023" name="Microbiol. Spectr.">
        <title>Symbiosis of Carpenter Bees with Uncharacterized Lactic Acid Bacteria Showing NAD Auxotrophy.</title>
        <authorList>
            <person name="Kawasaki S."/>
            <person name="Ozawa K."/>
            <person name="Mori T."/>
            <person name="Yamamoto A."/>
            <person name="Ito M."/>
            <person name="Ohkuma M."/>
            <person name="Sakamoto M."/>
            <person name="Matsutani M."/>
        </authorList>
    </citation>
    <scope>NUCLEOTIDE SEQUENCE [LARGE SCALE GENOMIC DNA]</scope>
    <source>
        <strain evidence="14 15">XA3</strain>
    </source>
</reference>
<sequence length="189" mass="21108">MENKKIQAVIVVEGKKDTQRLRLIDPEVRTIETRGAAVNSELISLIKKVNQKEEVIILTDPDFSGERIRRLISTEIPGIKQAFLRQKDAIPGKKQHRASLGVEHASTSAILGALAQGSETAKKRTDLISQSDLMKLKLLNSPEARHRRKFVSNYFNLGYVNGAHLASRLQLLGVTLNELEKILSENYDG</sequence>
<keyword evidence="3 11" id="KW-0698">rRNA processing</keyword>
<evidence type="ECO:0000256" key="6">
    <source>
        <dbReference type="ARBA" id="ARBA00022730"/>
    </source>
</evidence>
<dbReference type="GO" id="GO:0005737">
    <property type="term" value="C:cytoplasm"/>
    <property type="evidence" value="ECO:0007669"/>
    <property type="project" value="UniProtKB-SubCell"/>
</dbReference>
<evidence type="ECO:0000256" key="3">
    <source>
        <dbReference type="ARBA" id="ARBA00022552"/>
    </source>
</evidence>
<protein>
    <recommendedName>
        <fullName evidence="11 12">Ribonuclease M5</fullName>
        <ecNumber evidence="11 12">3.1.26.8</ecNumber>
    </recommendedName>
    <alternativeName>
        <fullName evidence="11">RNase M5</fullName>
    </alternativeName>
    <alternativeName>
        <fullName evidence="11">Ribosomal RNA terminal maturase M5</fullName>
    </alternativeName>
</protein>
<evidence type="ECO:0000256" key="4">
    <source>
        <dbReference type="ARBA" id="ARBA00022722"/>
    </source>
</evidence>
<evidence type="ECO:0000256" key="10">
    <source>
        <dbReference type="ARBA" id="ARBA00022884"/>
    </source>
</evidence>
<dbReference type="GO" id="GO:0019843">
    <property type="term" value="F:rRNA binding"/>
    <property type="evidence" value="ECO:0007669"/>
    <property type="project" value="UniProtKB-KW"/>
</dbReference>
<keyword evidence="2 11" id="KW-0690">Ribosome biogenesis</keyword>
<evidence type="ECO:0000256" key="7">
    <source>
        <dbReference type="ARBA" id="ARBA00022759"/>
    </source>
</evidence>
<dbReference type="InterPro" id="IPR004466">
    <property type="entry name" value="RNase_M5"/>
</dbReference>
<dbReference type="Pfam" id="PF13331">
    <property type="entry name" value="DUF4093"/>
    <property type="match status" value="1"/>
</dbReference>
<evidence type="ECO:0000256" key="1">
    <source>
        <dbReference type="ARBA" id="ARBA00022490"/>
    </source>
</evidence>
<gene>
    <name evidence="11 14" type="primary">rnmV</name>
    <name evidence="14" type="ORF">XA3_08780</name>
</gene>
<organism evidence="14 15">
    <name type="scientific">Xylocopilactobacillus apicola</name>
    <dbReference type="NCBI Taxonomy" id="2932184"/>
    <lineage>
        <taxon>Bacteria</taxon>
        <taxon>Bacillati</taxon>
        <taxon>Bacillota</taxon>
        <taxon>Bacilli</taxon>
        <taxon>Lactobacillales</taxon>
        <taxon>Lactobacillaceae</taxon>
        <taxon>Xylocopilactobacillus</taxon>
    </lineage>
</organism>
<keyword evidence="8 11" id="KW-0378">Hydrolase</keyword>
<dbReference type="KEGG" id="xap:XA3_08780"/>
<keyword evidence="15" id="KW-1185">Reference proteome</keyword>
<dbReference type="Proteomes" id="UP001321861">
    <property type="component" value="Chromosome"/>
</dbReference>
<dbReference type="InterPro" id="IPR006171">
    <property type="entry name" value="TOPRIM_dom"/>
</dbReference>
<keyword evidence="5" id="KW-0479">Metal-binding</keyword>
<evidence type="ECO:0000256" key="2">
    <source>
        <dbReference type="ARBA" id="ARBA00022517"/>
    </source>
</evidence>
<evidence type="ECO:0000256" key="9">
    <source>
        <dbReference type="ARBA" id="ARBA00022842"/>
    </source>
</evidence>
<accession>A0AAU9DN29</accession>
<dbReference type="PANTHER" id="PTHR39156">
    <property type="entry name" value="RIBONUCLEASE M5"/>
    <property type="match status" value="1"/>
</dbReference>
<dbReference type="GO" id="GO:0006364">
    <property type="term" value="P:rRNA processing"/>
    <property type="evidence" value="ECO:0007669"/>
    <property type="project" value="UniProtKB-UniRule"/>
</dbReference>
<dbReference type="PROSITE" id="PS50880">
    <property type="entry name" value="TOPRIM"/>
    <property type="match status" value="1"/>
</dbReference>
<evidence type="ECO:0000256" key="12">
    <source>
        <dbReference type="NCBIfam" id="TIGR00334"/>
    </source>
</evidence>
<dbReference type="SUPFAM" id="SSF110455">
    <property type="entry name" value="Toprim domain"/>
    <property type="match status" value="1"/>
</dbReference>
<keyword evidence="4 11" id="KW-0540">Nuclease</keyword>
<dbReference type="CDD" id="cd01027">
    <property type="entry name" value="TOPRIM_RNase_M5_like"/>
    <property type="match status" value="1"/>
</dbReference>
<dbReference type="SMART" id="SM00493">
    <property type="entry name" value="TOPRIM"/>
    <property type="match status" value="1"/>
</dbReference>
<name>A0AAU9DN29_9LACO</name>
<dbReference type="EC" id="3.1.26.8" evidence="11 12"/>
<dbReference type="RefSeq" id="WP_317636338.1">
    <property type="nucleotide sequence ID" value="NZ_AP026802.1"/>
</dbReference>
<dbReference type="Gene3D" id="3.40.1360.10">
    <property type="match status" value="1"/>
</dbReference>
<dbReference type="EMBL" id="AP026802">
    <property type="protein sequence ID" value="BDR58437.1"/>
    <property type="molecule type" value="Genomic_DNA"/>
</dbReference>
<evidence type="ECO:0000313" key="15">
    <source>
        <dbReference type="Proteomes" id="UP001321861"/>
    </source>
</evidence>
<feature type="domain" description="Toprim" evidence="13">
    <location>
        <begin position="7"/>
        <end position="91"/>
    </location>
</feature>
<evidence type="ECO:0000313" key="14">
    <source>
        <dbReference type="EMBL" id="BDR58437.1"/>
    </source>
</evidence>